<evidence type="ECO:0000313" key="3">
    <source>
        <dbReference type="EMBL" id="QGL46933.1"/>
    </source>
</evidence>
<organism evidence="2 5">
    <name type="scientific">Micromonospora terminaliae</name>
    <dbReference type="NCBI Taxonomy" id="1914461"/>
    <lineage>
        <taxon>Bacteria</taxon>
        <taxon>Bacillati</taxon>
        <taxon>Actinomycetota</taxon>
        <taxon>Actinomycetes</taxon>
        <taxon>Micromonosporales</taxon>
        <taxon>Micromonosporaceae</taxon>
        <taxon>Micromonospora</taxon>
    </lineage>
</organism>
<proteinExistence type="predicted"/>
<evidence type="ECO:0008006" key="6">
    <source>
        <dbReference type="Google" id="ProtNLM"/>
    </source>
</evidence>
<evidence type="ECO:0000313" key="4">
    <source>
        <dbReference type="Proteomes" id="UP000402241"/>
    </source>
</evidence>
<dbReference type="EMBL" id="CP045309">
    <property type="protein sequence ID" value="QGL46933.1"/>
    <property type="molecule type" value="Genomic_DNA"/>
</dbReference>
<dbReference type="Proteomes" id="UP000477779">
    <property type="component" value="Unassembled WGS sequence"/>
</dbReference>
<keyword evidence="1" id="KW-0472">Membrane</keyword>
<feature type="transmembrane region" description="Helical" evidence="1">
    <location>
        <begin position="9"/>
        <end position="30"/>
    </location>
</feature>
<dbReference type="AlphaFoldDB" id="A0AAJ2ZI62"/>
<dbReference type="Proteomes" id="UP000402241">
    <property type="component" value="Chromosome"/>
</dbReference>
<keyword evidence="1" id="KW-0812">Transmembrane</keyword>
<evidence type="ECO:0000313" key="2">
    <source>
        <dbReference type="EMBL" id="NES30307.1"/>
    </source>
</evidence>
<accession>A0AAJ2ZI62</accession>
<reference evidence="3 4" key="1">
    <citation type="submission" date="2019-10" db="EMBL/GenBank/DDBJ databases">
        <title>Genome Sequence of Micromonospora terminaliae DSM 101760.</title>
        <authorList>
            <person name="Guo L."/>
        </authorList>
    </citation>
    <scope>NUCLEOTIDE SEQUENCE [LARGE SCALE GENOMIC DNA]</scope>
    <source>
        <strain evidence="3 4">DSM 101760</strain>
    </source>
</reference>
<dbReference type="EMBL" id="JAAHBZ010000010">
    <property type="protein sequence ID" value="NES30307.1"/>
    <property type="molecule type" value="Genomic_DNA"/>
</dbReference>
<dbReference type="RefSeq" id="WP_154226278.1">
    <property type="nucleotide sequence ID" value="NZ_CP045309.1"/>
</dbReference>
<protein>
    <recommendedName>
        <fullName evidence="6">PH domain-containing protein</fullName>
    </recommendedName>
</protein>
<keyword evidence="1" id="KW-1133">Transmembrane helix</keyword>
<keyword evidence="4" id="KW-1185">Reference proteome</keyword>
<sequence>MKQTWRVSLVGRVFGILVLVLAGLVAAAIIASGLDLASTVVAVVLLCGLAAVVYVNALRPSITLAHSELVIRNRFRTYRIDLDTVARVDAGYHGIGVQTKHGQVVHGWAVQKSNLARWLGRHTRADLVVEAIEKEMKAGVESGDVRLRY</sequence>
<name>A0AAJ2ZI62_9ACTN</name>
<evidence type="ECO:0000313" key="5">
    <source>
        <dbReference type="Proteomes" id="UP000477779"/>
    </source>
</evidence>
<gene>
    <name evidence="2" type="ORF">G3561_22495</name>
    <name evidence="3" type="ORF">GCE86_07620</name>
</gene>
<feature type="transmembrane region" description="Helical" evidence="1">
    <location>
        <begin position="36"/>
        <end position="57"/>
    </location>
</feature>
<reference evidence="2 5" key="2">
    <citation type="submission" date="2020-02" db="EMBL/GenBank/DDBJ databases">
        <title>WGS of Micromonospora spp. isolated from hot spring.</title>
        <authorList>
            <person name="Thawai C."/>
        </authorList>
    </citation>
    <scope>NUCLEOTIDE SEQUENCE [LARGE SCALE GENOMIC DNA]</scope>
    <source>
        <strain evidence="2 5">TMS7</strain>
    </source>
</reference>
<evidence type="ECO:0000256" key="1">
    <source>
        <dbReference type="SAM" id="Phobius"/>
    </source>
</evidence>